<evidence type="ECO:0000313" key="3">
    <source>
        <dbReference type="Proteomes" id="UP000034048"/>
    </source>
</evidence>
<name>A0A0G0NG37_9BACT</name>
<keyword evidence="1" id="KW-1133">Transmembrane helix</keyword>
<protein>
    <submittedName>
        <fullName evidence="2">Uncharacterized protein</fullName>
    </submittedName>
</protein>
<dbReference type="EMBL" id="LBWS01000028">
    <property type="protein sequence ID" value="KKR14468.1"/>
    <property type="molecule type" value="Genomic_DNA"/>
</dbReference>
<sequence>MKSLSNATTFDIFQISWRNYKTIRSKALETDKGLMGLIISLTIAFFVVIISSYILAMVYYYFLNKTF</sequence>
<dbReference type="AlphaFoldDB" id="A0A0G0NG37"/>
<evidence type="ECO:0000256" key="1">
    <source>
        <dbReference type="SAM" id="Phobius"/>
    </source>
</evidence>
<comment type="caution">
    <text evidence="2">The sequence shown here is derived from an EMBL/GenBank/DDBJ whole genome shotgun (WGS) entry which is preliminary data.</text>
</comment>
<proteinExistence type="predicted"/>
<gene>
    <name evidence="2" type="ORF">UT42_C0028G0003</name>
</gene>
<organism evidence="2 3">
    <name type="scientific">Candidatus Falkowbacteria bacterium GW2011_GWA2_39_24</name>
    <dbReference type="NCBI Taxonomy" id="1618634"/>
    <lineage>
        <taxon>Bacteria</taxon>
        <taxon>Candidatus Falkowiibacteriota</taxon>
    </lineage>
</organism>
<reference evidence="2 3" key="1">
    <citation type="journal article" date="2015" name="Nature">
        <title>rRNA introns, odd ribosomes, and small enigmatic genomes across a large radiation of phyla.</title>
        <authorList>
            <person name="Brown C.T."/>
            <person name="Hug L.A."/>
            <person name="Thomas B.C."/>
            <person name="Sharon I."/>
            <person name="Castelle C.J."/>
            <person name="Singh A."/>
            <person name="Wilkins M.J."/>
            <person name="Williams K.H."/>
            <person name="Banfield J.F."/>
        </authorList>
    </citation>
    <scope>NUCLEOTIDE SEQUENCE [LARGE SCALE GENOMIC DNA]</scope>
</reference>
<feature type="transmembrane region" description="Helical" evidence="1">
    <location>
        <begin position="34"/>
        <end position="62"/>
    </location>
</feature>
<evidence type="ECO:0000313" key="2">
    <source>
        <dbReference type="EMBL" id="KKR14468.1"/>
    </source>
</evidence>
<accession>A0A0G0NG37</accession>
<keyword evidence="1" id="KW-0812">Transmembrane</keyword>
<keyword evidence="1" id="KW-0472">Membrane</keyword>
<dbReference type="Proteomes" id="UP000034048">
    <property type="component" value="Unassembled WGS sequence"/>
</dbReference>